<name>A0A2M4D1Y0_ANODA</name>
<protein>
    <submittedName>
        <fullName evidence="1">Putative secreted protein</fullName>
    </submittedName>
</protein>
<evidence type="ECO:0000313" key="1">
    <source>
        <dbReference type="EMBL" id="MBW71501.1"/>
    </source>
</evidence>
<reference evidence="1" key="1">
    <citation type="submission" date="2018-01" db="EMBL/GenBank/DDBJ databases">
        <title>An insight into the sialome of Amazonian anophelines.</title>
        <authorList>
            <person name="Ribeiro J.M."/>
            <person name="Scarpassa V."/>
            <person name="Calvo E."/>
        </authorList>
    </citation>
    <scope>NUCLEOTIDE SEQUENCE</scope>
</reference>
<proteinExistence type="predicted"/>
<accession>A0A2M4D1Y0</accession>
<dbReference type="EMBL" id="GGFL01007323">
    <property type="protein sequence ID" value="MBW71501.1"/>
    <property type="molecule type" value="Transcribed_RNA"/>
</dbReference>
<sequence>MAAATPVVVATAMAMATAVVPRPVQKQTSRNRNRRKLNRIQKYRKHSALLLNESRRNWPKLRWIPPQTVAPVPRVIICTNGCLPFSVRLVPCTREVSSSWIFTSLPNILSNLQK</sequence>
<organism evidence="1">
    <name type="scientific">Anopheles darlingi</name>
    <name type="common">Mosquito</name>
    <dbReference type="NCBI Taxonomy" id="43151"/>
    <lineage>
        <taxon>Eukaryota</taxon>
        <taxon>Metazoa</taxon>
        <taxon>Ecdysozoa</taxon>
        <taxon>Arthropoda</taxon>
        <taxon>Hexapoda</taxon>
        <taxon>Insecta</taxon>
        <taxon>Pterygota</taxon>
        <taxon>Neoptera</taxon>
        <taxon>Endopterygota</taxon>
        <taxon>Diptera</taxon>
        <taxon>Nematocera</taxon>
        <taxon>Culicoidea</taxon>
        <taxon>Culicidae</taxon>
        <taxon>Anophelinae</taxon>
        <taxon>Anopheles</taxon>
    </lineage>
</organism>
<dbReference type="AlphaFoldDB" id="A0A2M4D1Y0"/>